<accession>A0A814SVU3</accession>
<evidence type="ECO:0000313" key="4">
    <source>
        <dbReference type="Proteomes" id="UP000663829"/>
    </source>
</evidence>
<comment type="caution">
    <text evidence="2">The sequence shown here is derived from an EMBL/GenBank/DDBJ whole genome shotgun (WGS) entry which is preliminary data.</text>
</comment>
<reference evidence="2" key="1">
    <citation type="submission" date="2021-02" db="EMBL/GenBank/DDBJ databases">
        <authorList>
            <person name="Nowell W R."/>
        </authorList>
    </citation>
    <scope>NUCLEOTIDE SEQUENCE</scope>
</reference>
<sequence>MASRRAAEEQDSGDSITEKSPSTPFFPRILAKSKTSTSISSPSKMIPSVSSLLTFAVKSPTGRYMIQGTNNHFGSIQVEACVIDNGCNSILLPLTDGVQKIFQEFGDKKYQWSIEESSNTGPFKPLVLHIKTIRTSIPV</sequence>
<feature type="region of interest" description="Disordered" evidence="1">
    <location>
        <begin position="1"/>
        <end position="27"/>
    </location>
</feature>
<gene>
    <name evidence="2" type="ORF">GPM918_LOCUS21257</name>
    <name evidence="3" type="ORF">SRO942_LOCUS21254</name>
</gene>
<dbReference type="EMBL" id="CAJNOQ010006937">
    <property type="protein sequence ID" value="CAF1152528.1"/>
    <property type="molecule type" value="Genomic_DNA"/>
</dbReference>
<feature type="compositionally biased region" description="Polar residues" evidence="1">
    <location>
        <begin position="13"/>
        <end position="23"/>
    </location>
</feature>
<organism evidence="2 4">
    <name type="scientific">Didymodactylos carnosus</name>
    <dbReference type="NCBI Taxonomy" id="1234261"/>
    <lineage>
        <taxon>Eukaryota</taxon>
        <taxon>Metazoa</taxon>
        <taxon>Spiralia</taxon>
        <taxon>Gnathifera</taxon>
        <taxon>Rotifera</taxon>
        <taxon>Eurotatoria</taxon>
        <taxon>Bdelloidea</taxon>
        <taxon>Philodinida</taxon>
        <taxon>Philodinidae</taxon>
        <taxon>Didymodactylos</taxon>
    </lineage>
</organism>
<evidence type="ECO:0000256" key="1">
    <source>
        <dbReference type="SAM" id="MobiDB-lite"/>
    </source>
</evidence>
<dbReference type="AlphaFoldDB" id="A0A814SVU3"/>
<dbReference type="Proteomes" id="UP000663829">
    <property type="component" value="Unassembled WGS sequence"/>
</dbReference>
<evidence type="ECO:0000313" key="2">
    <source>
        <dbReference type="EMBL" id="CAF1152528.1"/>
    </source>
</evidence>
<proteinExistence type="predicted"/>
<dbReference type="EMBL" id="CAJOBC010006937">
    <property type="protein sequence ID" value="CAF3916019.1"/>
    <property type="molecule type" value="Genomic_DNA"/>
</dbReference>
<protein>
    <submittedName>
        <fullName evidence="2">Uncharacterized protein</fullName>
    </submittedName>
</protein>
<keyword evidence="4" id="KW-1185">Reference proteome</keyword>
<evidence type="ECO:0000313" key="3">
    <source>
        <dbReference type="EMBL" id="CAF3916019.1"/>
    </source>
</evidence>
<dbReference type="Proteomes" id="UP000681722">
    <property type="component" value="Unassembled WGS sequence"/>
</dbReference>
<name>A0A814SVU3_9BILA</name>